<protein>
    <submittedName>
        <fullName evidence="1">Uncharacterized protein</fullName>
    </submittedName>
</protein>
<reference evidence="1" key="1">
    <citation type="journal article" date="2017" name="Nature">
        <title>The genome of Chenopodium quinoa.</title>
        <authorList>
            <person name="Jarvis D.E."/>
            <person name="Ho Y.S."/>
            <person name="Lightfoot D.J."/>
            <person name="Schmoeckel S.M."/>
            <person name="Li B."/>
            <person name="Borm T.J.A."/>
            <person name="Ohyanagi H."/>
            <person name="Mineta K."/>
            <person name="Michell C.T."/>
            <person name="Saber N."/>
            <person name="Kharbatia N.M."/>
            <person name="Rupper R.R."/>
            <person name="Sharp A.R."/>
            <person name="Dally N."/>
            <person name="Boughton B.A."/>
            <person name="Woo Y.H."/>
            <person name="Gao G."/>
            <person name="Schijlen E.G.W.M."/>
            <person name="Guo X."/>
            <person name="Momin A.A."/>
            <person name="Negrao S."/>
            <person name="Al-Babili S."/>
            <person name="Gehring C."/>
            <person name="Roessner U."/>
            <person name="Jung C."/>
            <person name="Murphy K."/>
            <person name="Arold S.T."/>
            <person name="Gojobori T."/>
            <person name="van der Linden C.G."/>
            <person name="van Loo E.N."/>
            <person name="Jellen E.N."/>
            <person name="Maughan P.J."/>
            <person name="Tester M."/>
        </authorList>
    </citation>
    <scope>NUCLEOTIDE SEQUENCE [LARGE SCALE GENOMIC DNA]</scope>
    <source>
        <strain evidence="1">cv. PI 614886</strain>
    </source>
</reference>
<dbReference type="Gramene" id="AUR62018500-RA">
    <property type="protein sequence ID" value="AUR62018500-RA:cds"/>
    <property type="gene ID" value="AUR62018500"/>
</dbReference>
<reference evidence="1" key="2">
    <citation type="submission" date="2021-03" db="UniProtKB">
        <authorList>
            <consortium name="EnsemblPlants"/>
        </authorList>
    </citation>
    <scope>IDENTIFICATION</scope>
</reference>
<evidence type="ECO:0000313" key="2">
    <source>
        <dbReference type="Proteomes" id="UP000596660"/>
    </source>
</evidence>
<dbReference type="EnsemblPlants" id="AUR62018500-RA">
    <property type="protein sequence ID" value="AUR62018500-RA:cds"/>
    <property type="gene ID" value="AUR62018500"/>
</dbReference>
<sequence>MMKMKKYNKALLFVVACIIIMVVSTNVAALHSDRRQLLTRLGLGVSDDAPCQGAGEACGIDFPCCPDYSCDNEDWGTCL</sequence>
<accession>A0A803LTF6</accession>
<dbReference type="AlphaFoldDB" id="A0A803LTF6"/>
<name>A0A803LTF6_CHEQI</name>
<organism evidence="1 2">
    <name type="scientific">Chenopodium quinoa</name>
    <name type="common">Quinoa</name>
    <dbReference type="NCBI Taxonomy" id="63459"/>
    <lineage>
        <taxon>Eukaryota</taxon>
        <taxon>Viridiplantae</taxon>
        <taxon>Streptophyta</taxon>
        <taxon>Embryophyta</taxon>
        <taxon>Tracheophyta</taxon>
        <taxon>Spermatophyta</taxon>
        <taxon>Magnoliopsida</taxon>
        <taxon>eudicotyledons</taxon>
        <taxon>Gunneridae</taxon>
        <taxon>Pentapetalae</taxon>
        <taxon>Caryophyllales</taxon>
        <taxon>Chenopodiaceae</taxon>
        <taxon>Chenopodioideae</taxon>
        <taxon>Atripliceae</taxon>
        <taxon>Chenopodium</taxon>
    </lineage>
</organism>
<evidence type="ECO:0000313" key="1">
    <source>
        <dbReference type="EnsemblPlants" id="AUR62018500-RA:cds"/>
    </source>
</evidence>
<dbReference type="Proteomes" id="UP000596660">
    <property type="component" value="Unplaced"/>
</dbReference>
<keyword evidence="2" id="KW-1185">Reference proteome</keyword>
<proteinExistence type="predicted"/>